<reference evidence="1" key="2">
    <citation type="journal article" date="2024" name="Plant">
        <title>Genomic evolution and insights into agronomic trait innovations of Sesamum species.</title>
        <authorList>
            <person name="Miao H."/>
            <person name="Wang L."/>
            <person name="Qu L."/>
            <person name="Liu H."/>
            <person name="Sun Y."/>
            <person name="Le M."/>
            <person name="Wang Q."/>
            <person name="Wei S."/>
            <person name="Zheng Y."/>
            <person name="Lin W."/>
            <person name="Duan Y."/>
            <person name="Cao H."/>
            <person name="Xiong S."/>
            <person name="Wang X."/>
            <person name="Wei L."/>
            <person name="Li C."/>
            <person name="Ma Q."/>
            <person name="Ju M."/>
            <person name="Zhao R."/>
            <person name="Li G."/>
            <person name="Mu C."/>
            <person name="Tian Q."/>
            <person name="Mei H."/>
            <person name="Zhang T."/>
            <person name="Gao T."/>
            <person name="Zhang H."/>
        </authorList>
    </citation>
    <scope>NUCLEOTIDE SEQUENCE</scope>
    <source>
        <strain evidence="1">KEN1</strain>
    </source>
</reference>
<dbReference type="EMBL" id="JACGWN010000008">
    <property type="protein sequence ID" value="KAL0440592.1"/>
    <property type="molecule type" value="Genomic_DNA"/>
</dbReference>
<sequence>MDRAVERYDCTIDFHPGKANVVADALSRKSSSTLIIWGSHNQTLLLEMRSMNMTLEVDQVARLLAALQLKPDFCDQIKKRRLEIPFLFGAGEDETGRSKFSIRADGVIVNGERVCVPDVDGLEKEILREAH</sequence>
<organism evidence="1">
    <name type="scientific">Sesamum latifolium</name>
    <dbReference type="NCBI Taxonomy" id="2727402"/>
    <lineage>
        <taxon>Eukaryota</taxon>
        <taxon>Viridiplantae</taxon>
        <taxon>Streptophyta</taxon>
        <taxon>Embryophyta</taxon>
        <taxon>Tracheophyta</taxon>
        <taxon>Spermatophyta</taxon>
        <taxon>Magnoliopsida</taxon>
        <taxon>eudicotyledons</taxon>
        <taxon>Gunneridae</taxon>
        <taxon>Pentapetalae</taxon>
        <taxon>asterids</taxon>
        <taxon>lamiids</taxon>
        <taxon>Lamiales</taxon>
        <taxon>Pedaliaceae</taxon>
        <taxon>Sesamum</taxon>
    </lineage>
</organism>
<protein>
    <recommendedName>
        <fullName evidence="2">Integrase</fullName>
    </recommendedName>
</protein>
<gene>
    <name evidence="1" type="ORF">Slati_2542200</name>
</gene>
<evidence type="ECO:0008006" key="2">
    <source>
        <dbReference type="Google" id="ProtNLM"/>
    </source>
</evidence>
<proteinExistence type="predicted"/>
<accession>A0AAW2WFM3</accession>
<dbReference type="AlphaFoldDB" id="A0AAW2WFM3"/>
<evidence type="ECO:0000313" key="1">
    <source>
        <dbReference type="EMBL" id="KAL0440592.1"/>
    </source>
</evidence>
<name>A0AAW2WFM3_9LAMI</name>
<reference evidence="1" key="1">
    <citation type="submission" date="2020-06" db="EMBL/GenBank/DDBJ databases">
        <authorList>
            <person name="Li T."/>
            <person name="Hu X."/>
            <person name="Zhang T."/>
            <person name="Song X."/>
            <person name="Zhang H."/>
            <person name="Dai N."/>
            <person name="Sheng W."/>
            <person name="Hou X."/>
            <person name="Wei L."/>
        </authorList>
    </citation>
    <scope>NUCLEOTIDE SEQUENCE</scope>
    <source>
        <strain evidence="1">KEN1</strain>
        <tissue evidence="1">Leaf</tissue>
    </source>
</reference>
<comment type="caution">
    <text evidence="1">The sequence shown here is derived from an EMBL/GenBank/DDBJ whole genome shotgun (WGS) entry which is preliminary data.</text>
</comment>